<gene>
    <name evidence="2" type="ORF">SAMN04488052_1171</name>
</gene>
<keyword evidence="3" id="KW-1185">Reference proteome</keyword>
<feature type="domain" description="Helix-turn-helix" evidence="1">
    <location>
        <begin position="4"/>
        <end position="53"/>
    </location>
</feature>
<dbReference type="GO" id="GO:0003677">
    <property type="term" value="F:DNA binding"/>
    <property type="evidence" value="ECO:0007669"/>
    <property type="project" value="InterPro"/>
</dbReference>
<evidence type="ECO:0000313" key="2">
    <source>
        <dbReference type="EMBL" id="SEP19422.1"/>
    </source>
</evidence>
<accession>A0A1H8VVE9</accession>
<proteinExistence type="predicted"/>
<protein>
    <submittedName>
        <fullName evidence="2">DNA binding domain-containing protein, excisionase family</fullName>
    </submittedName>
</protein>
<reference evidence="2 3" key="1">
    <citation type="submission" date="2016-10" db="EMBL/GenBank/DDBJ databases">
        <authorList>
            <person name="de Groot N.N."/>
        </authorList>
    </citation>
    <scope>NUCLEOTIDE SEQUENCE [LARGE SCALE GENOMIC DNA]</scope>
    <source>
        <strain evidence="2 3">CGMCC 1.6291</strain>
    </source>
</reference>
<dbReference type="Pfam" id="PF12728">
    <property type="entry name" value="HTH_17"/>
    <property type="match status" value="1"/>
</dbReference>
<evidence type="ECO:0000313" key="3">
    <source>
        <dbReference type="Proteomes" id="UP000199657"/>
    </source>
</evidence>
<name>A0A1H8VVE9_9GAMM</name>
<dbReference type="InterPro" id="IPR036388">
    <property type="entry name" value="WH-like_DNA-bd_sf"/>
</dbReference>
<dbReference type="SUPFAM" id="SSF46955">
    <property type="entry name" value="Putative DNA-binding domain"/>
    <property type="match status" value="1"/>
</dbReference>
<evidence type="ECO:0000259" key="1">
    <source>
        <dbReference type="Pfam" id="PF12728"/>
    </source>
</evidence>
<organism evidence="2 3">
    <name type="scientific">Aquisalimonas asiatica</name>
    <dbReference type="NCBI Taxonomy" id="406100"/>
    <lineage>
        <taxon>Bacteria</taxon>
        <taxon>Pseudomonadati</taxon>
        <taxon>Pseudomonadota</taxon>
        <taxon>Gammaproteobacteria</taxon>
        <taxon>Chromatiales</taxon>
        <taxon>Ectothiorhodospiraceae</taxon>
        <taxon>Aquisalimonas</taxon>
    </lineage>
</organism>
<dbReference type="Gene3D" id="1.10.10.10">
    <property type="entry name" value="Winged helix-like DNA-binding domain superfamily/Winged helix DNA-binding domain"/>
    <property type="match status" value="1"/>
</dbReference>
<dbReference type="InterPro" id="IPR010093">
    <property type="entry name" value="SinI_DNA-bd"/>
</dbReference>
<dbReference type="InterPro" id="IPR041657">
    <property type="entry name" value="HTH_17"/>
</dbReference>
<dbReference type="NCBIfam" id="TIGR01764">
    <property type="entry name" value="excise"/>
    <property type="match status" value="1"/>
</dbReference>
<dbReference type="Proteomes" id="UP000199657">
    <property type="component" value="Unassembled WGS sequence"/>
</dbReference>
<dbReference type="InterPro" id="IPR009061">
    <property type="entry name" value="DNA-bd_dom_put_sf"/>
</dbReference>
<dbReference type="EMBL" id="FOEG01000017">
    <property type="protein sequence ID" value="SEP19422.1"/>
    <property type="molecule type" value="Genomic_DNA"/>
</dbReference>
<dbReference type="AlphaFoldDB" id="A0A1H8VVE9"/>
<sequence>MRALMTLTEAADHLAISVRTLRRLIERADLPCVQVGRSRRVDPRDLEAYVARQKWRSDSTSPDRGGCAVRDPSSSRALALIQAIRDERG</sequence>